<dbReference type="SUPFAM" id="SSF51120">
    <property type="entry name" value="beta-Roll"/>
    <property type="match status" value="2"/>
</dbReference>
<reference evidence="3" key="1">
    <citation type="submission" date="2017-09" db="EMBL/GenBank/DDBJ databases">
        <title>FDA dAtabase for Regulatory Grade micrObial Sequences (FDA-ARGOS): Supporting development and validation of Infectious Disease Dx tests.</title>
        <authorList>
            <person name="Minogue T."/>
            <person name="Wolcott M."/>
            <person name="Wasieloski L."/>
            <person name="Aguilar W."/>
            <person name="Moore D."/>
            <person name="Tallon L."/>
            <person name="Sadzewicz L."/>
            <person name="Ott S."/>
            <person name="Zhao X."/>
            <person name="Nagaraj S."/>
            <person name="Vavikolanu K."/>
            <person name="Aluvathingal J."/>
            <person name="Nadendla S."/>
            <person name="Sichtig H."/>
        </authorList>
    </citation>
    <scope>NUCLEOTIDE SEQUENCE [LARGE SCALE GENOMIC DNA]</scope>
    <source>
        <strain evidence="3">FDAARGOS_394</strain>
    </source>
</reference>
<dbReference type="InterPro" id="IPR036465">
    <property type="entry name" value="vWFA_dom_sf"/>
</dbReference>
<dbReference type="Proteomes" id="UP000220246">
    <property type="component" value="Unassembled WGS sequence"/>
</dbReference>
<accession>A0A2A7UZI2</accession>
<dbReference type="InterPro" id="IPR002035">
    <property type="entry name" value="VWF_A"/>
</dbReference>
<dbReference type="PROSITE" id="PS50234">
    <property type="entry name" value="VWFA"/>
    <property type="match status" value="1"/>
</dbReference>
<evidence type="ECO:0000313" key="2">
    <source>
        <dbReference type="EMBL" id="PEH90739.1"/>
    </source>
</evidence>
<dbReference type="NCBIfam" id="NF033682">
    <property type="entry name" value="retention_LapA"/>
    <property type="match status" value="1"/>
</dbReference>
<evidence type="ECO:0000259" key="1">
    <source>
        <dbReference type="PROSITE" id="PS50234"/>
    </source>
</evidence>
<sequence>MATTTVLVTQLTGQAWIRDADGNLTPLRTGMRIPVDAQLVTASGSTVQLQADGQPPMTVGENQNVALNKDVFEDVPAAEAAVPAAADAQVDGLIAAINQGQDPLADLEPTAAVLAGGGGAGSSFTRLSSVVEVTSPLALAYPRGTSEEVQDRTSGAAAVQAAAADTAAPTEPATYAGQITLSAAAQVIEGNLIVVTATVNNPPVGSDLVITLTTGQIIIIPVGSTTGSVEISTRPDEAYLQGTDTLTFEVGGTTGGGYTSIDTGSPASTDVVDDGDQTVATLTSAGEGNEDAGSITYTVTLNNATQGAQDFKLTLSNGQEVTITVAAGAATGTVTVGWGTELPPGTVALEGYPDSDVFKEDNVSLTVDGFAADGSGGNFEDLDVVNSSTPVVIGDSINTTTATLTSAGEGNEDAGSITYTVTLDNATQGAQNFSFQVNGQTVNVTVAAGATKGTVTLGWGSGLTGDAVPLAGYPNSDVLKEPDASLVATDFKAVEEGGNFEYLDVVNESTPVVIGDSIDTTTATLTSEGAGNEDNGSITYTVTLDNATQGAQNFSFQVNGQTVNVTVAAGATKGTVTLGWGSGLTGDAVPLAGYPNSDVLKEPDASLVATDFKAVEEGGNFEYLDVVNESTPVVIGDSIDTTTATLTSEGAGNEDNGSITYTVTLDNATQGAQNFSFQVNGQTVNVTVAAGATKGTVTLGWGSGLTGDAVPLAGYPNSDVLKEPDASLVATDFKAVEEGGNFEYLDVVNESTPVVIGDSIDTTTATLTSEGAGNEDNGSITYTVTLDNATQGAQNFSFQVNGQTVNVTVAAGATKGTVTLGWGSGLTGDAVPLAGYPNSDVLKEPDASLVATDFKAVEEGGNFEYLDVVNESTPVVIGDSIDTTTATLTSEGAGNEDNGSITYTVTLDNATQGAQNFSFQVNGQTVNVTVAAGATKGTVTLGWGSGLTGDAVPLAGYPNSDVLKEPDASLVATDFKAVEEGGNFEYLDVVNESTPVVIGDSIDTTTATLTSEGAGNEDNGSITYTVTLDNATQGAQNFSFQVNGQTVNVTVAAGATKGTVTLGWGSGLTGDAVPLAGYPNSDVLKEPDASLVATDFKAVEEGGNFEYLDVVNESTPVVIGDSIDTTTATLTSEGAGNEDNGSITYTVTLDNATQGAQNFSFQVNGQTVNVTVAAGATKGTVTLGWGSGLTGDAVPLAGYPNSDVLKEPDASLVATDFKAVEEGGNFEYLDVVNESTPVVIGDSIDTTTATLTSEGAGNEDNGSITYTVTLDNATQGAQNFSFQVNGQTVNVTVAAGATKGTVTLGWGSGLTGDAVPLAGYPNSDVLKEPDASLVATDFKAVEEGGNFEYLDVVNESTPVVIGDSIDTTTATLTSEGAGNEDNGSITYTVTLDNATQGAQNFSFQVNGQTVNVTVAAGATKGTVTLGWGSGLTGDAVPLAGYPNSDVLKEPDASLVATDFKAVEEGGNFEYLDVVNESTPVVIGDSIDTTTATLTSEGAGNEDNGSITYTVTLDNATQGAQNFSFQVNGQTVNVTVAAGATKGTVTLGWGSGLTGDAVPLAGYPNSDVLKEPDANLVATDFKAVEEGGNFEYLDVVNESTPVVIGDSIDTTTVTLSDSTVLVGGLITITATVDHAPKTQLILKLNNGQEITIEANATSGTVSFANTNVGGSSAEYSVIDHEGGDYEALNTLDTAIIDTPVVPKDPLAVKDTGEINEGATQPATGNVLDNDTLGDGTKAEHSTTLISSGQGQYGTITLNPNGGYSYQLNNSNPDVKQMAAGDTLTDTFTYQVTDKDGSTSTATIIITINGQNNDAPKLIVDPNGNGNLQGGDANDVVIGDMGGDTLVPGATANIVLVLDASSSMSMDGSTRLATMKAAVVQALKDLAASGAKDVMVHLVTFGTSSKDLGSFLLTSNGVDSQKALDDAIAAVNNVPAYKGGAYEYTNYEAGLDTAYKWINSTSGTGTNAPPLSGASVNKLVFITDGDPTYAQDNSGKGINYFGTNNGEANAMAHVLGTFTSSDPNKADSDSEVNKIIGKGFSIDAVGIDVNSSTVNFLSQLEGAIGNGADSVSNGAQLSTVIGQLVGSSGGINAVGNDTIHGGAGNDVILGDSIYSTAADKGWAAYLAAHPNATEADRLNDIYANLTSANPTYAQEGTVGGSDTLYGGAGNDTIFGQAGDDKLYGGSGNDKLYGGTGKDLLVGGTGDDLLIGGAGADTFQWSLADLDGGVDRVMDFEVTKVTGTPWKYTVDFNDSITGFDNNSNENIKITINGKTYTGVNTGNTTGSSASASNTRFDSAANDLRTKLEADGYIVSYDTANNTFSITSADHALNITAATSTGSDTTGDIVTTQVGSLTTYTGDVIDLSDVPGNLLTFADVGGKAALLVGSVGGDVVQTIVFDNYTLASLTSLMGTNTAGLASALKSSGLLLTGADAVVETHKGTGGDDTLLGSPGDDILLGGAGNDTFKWNAGDQGSAAAPAKDVVLDFGHGKDKLDLSDLLQGEDSATADLSKFLHIDVEGSNTVLKVSSSGVLNDTLTNFDQKITLEGVQWNAADTAADQNALIKSLIDQGKLQVGGQPLTTTDAREGHRPSLALPGAECRTRARMGMAACALFLLAQAGWWLTEALG</sequence>
<dbReference type="RefSeq" id="WP_098066271.1">
    <property type="nucleotide sequence ID" value="NZ_PDEA01000001.1"/>
</dbReference>
<dbReference type="NCBIfam" id="TIGR01965">
    <property type="entry name" value="VCBS_repeat"/>
    <property type="match status" value="1"/>
</dbReference>
<dbReference type="EMBL" id="PDEA01000001">
    <property type="protein sequence ID" value="PEH90739.1"/>
    <property type="molecule type" value="Genomic_DNA"/>
</dbReference>
<dbReference type="Gene3D" id="2.60.40.10">
    <property type="entry name" value="Immunoglobulins"/>
    <property type="match status" value="1"/>
</dbReference>
<dbReference type="SUPFAM" id="SSF53300">
    <property type="entry name" value="vWA-like"/>
    <property type="match status" value="1"/>
</dbReference>
<dbReference type="Gene3D" id="3.40.50.410">
    <property type="entry name" value="von Willebrand factor, type A domain"/>
    <property type="match status" value="1"/>
</dbReference>
<dbReference type="InterPro" id="IPR018511">
    <property type="entry name" value="Hemolysin-typ_Ca-bd_CS"/>
</dbReference>
<dbReference type="GeneID" id="80803105"/>
<dbReference type="InterPro" id="IPR001343">
    <property type="entry name" value="Hemolysn_Ca-bd"/>
</dbReference>
<dbReference type="Pfam" id="PF00353">
    <property type="entry name" value="HemolysinCabind"/>
    <property type="match status" value="5"/>
</dbReference>
<evidence type="ECO:0000313" key="3">
    <source>
        <dbReference type="Proteomes" id="UP000220246"/>
    </source>
</evidence>
<organism evidence="2 3">
    <name type="scientific">Comamonas terrigena</name>
    <dbReference type="NCBI Taxonomy" id="32013"/>
    <lineage>
        <taxon>Bacteria</taxon>
        <taxon>Pseudomonadati</taxon>
        <taxon>Pseudomonadota</taxon>
        <taxon>Betaproteobacteria</taxon>
        <taxon>Burkholderiales</taxon>
        <taxon>Comamonadaceae</taxon>
        <taxon>Comamonas</taxon>
    </lineage>
</organism>
<dbReference type="PROSITE" id="PS00330">
    <property type="entry name" value="HEMOLYSIN_CALCIUM"/>
    <property type="match status" value="4"/>
</dbReference>
<dbReference type="InterPro" id="IPR046779">
    <property type="entry name" value="LapA_adhesin_dom"/>
</dbReference>
<dbReference type="Pfam" id="PF20579">
    <property type="entry name" value="LapA"/>
    <property type="match status" value="3"/>
</dbReference>
<dbReference type="Pfam" id="PF17963">
    <property type="entry name" value="Big_9"/>
    <property type="match status" value="1"/>
</dbReference>
<protein>
    <recommendedName>
        <fullName evidence="1">VWFA domain-containing protein</fullName>
    </recommendedName>
</protein>
<dbReference type="Gene3D" id="2.150.10.10">
    <property type="entry name" value="Serralysin-like metalloprotease, C-terminal"/>
    <property type="match status" value="2"/>
</dbReference>
<dbReference type="GO" id="GO:0005509">
    <property type="term" value="F:calcium ion binding"/>
    <property type="evidence" value="ECO:0007669"/>
    <property type="project" value="InterPro"/>
</dbReference>
<gene>
    <name evidence="2" type="ORF">CRM82_20930</name>
</gene>
<dbReference type="CDD" id="cd00198">
    <property type="entry name" value="vWFA"/>
    <property type="match status" value="1"/>
</dbReference>
<dbReference type="InterPro" id="IPR019960">
    <property type="entry name" value="T1SS_VCA0849"/>
</dbReference>
<dbReference type="NCBIfam" id="TIGR03661">
    <property type="entry name" value="T1SS_VCA0849"/>
    <property type="match status" value="1"/>
</dbReference>
<dbReference type="Pfam" id="PF00092">
    <property type="entry name" value="VWA"/>
    <property type="match status" value="1"/>
</dbReference>
<keyword evidence="3" id="KW-1185">Reference proteome</keyword>
<dbReference type="PRINTS" id="PR00313">
    <property type="entry name" value="CABNDNGRPT"/>
</dbReference>
<name>A0A2A7UZI2_COMTR</name>
<feature type="domain" description="VWFA" evidence="1">
    <location>
        <begin position="1851"/>
        <end position="2082"/>
    </location>
</feature>
<dbReference type="InterPro" id="IPR013783">
    <property type="entry name" value="Ig-like_fold"/>
</dbReference>
<proteinExistence type="predicted"/>
<comment type="caution">
    <text evidence="2">The sequence shown here is derived from an EMBL/GenBank/DDBJ whole genome shotgun (WGS) entry which is preliminary data.</text>
</comment>
<dbReference type="InterPro" id="IPR010221">
    <property type="entry name" value="VCBS_dom"/>
</dbReference>
<dbReference type="SMART" id="SM00327">
    <property type="entry name" value="VWA"/>
    <property type="match status" value="1"/>
</dbReference>
<dbReference type="InterPro" id="IPR047777">
    <property type="entry name" value="LapA-like_RM"/>
</dbReference>
<dbReference type="InterPro" id="IPR011049">
    <property type="entry name" value="Serralysin-like_metalloprot_C"/>
</dbReference>